<dbReference type="EMBL" id="BAABRR010000001">
    <property type="protein sequence ID" value="GAA5517867.1"/>
    <property type="molecule type" value="Genomic_DNA"/>
</dbReference>
<dbReference type="InterPro" id="IPR010982">
    <property type="entry name" value="Lambda_DNA-bd_dom_sf"/>
</dbReference>
<gene>
    <name evidence="3" type="ORF">Lsed01_00283</name>
</gene>
<comment type="similarity">
    <text evidence="1">Belongs to the short-chain fatty acyl-CoA assimilation regulator (ScfR) family.</text>
</comment>
<evidence type="ECO:0000256" key="1">
    <source>
        <dbReference type="ARBA" id="ARBA00007227"/>
    </source>
</evidence>
<accession>A0ABP9WDG2</accession>
<dbReference type="Proteomes" id="UP001426770">
    <property type="component" value="Unassembled WGS sequence"/>
</dbReference>
<dbReference type="Pfam" id="PF01381">
    <property type="entry name" value="HTH_3"/>
    <property type="match status" value="1"/>
</dbReference>
<keyword evidence="4" id="KW-1185">Reference proteome</keyword>
<dbReference type="Gene3D" id="1.10.10.2910">
    <property type="match status" value="1"/>
</dbReference>
<dbReference type="CDD" id="cd00093">
    <property type="entry name" value="HTH_XRE"/>
    <property type="match status" value="1"/>
</dbReference>
<organism evidence="3 4">
    <name type="scientific">Demequina sediminis</name>
    <dbReference type="NCBI Taxonomy" id="1930058"/>
    <lineage>
        <taxon>Bacteria</taxon>
        <taxon>Bacillati</taxon>
        <taxon>Actinomycetota</taxon>
        <taxon>Actinomycetes</taxon>
        <taxon>Micrococcales</taxon>
        <taxon>Demequinaceae</taxon>
        <taxon>Demequina</taxon>
    </lineage>
</organism>
<dbReference type="RefSeq" id="WP_286215923.1">
    <property type="nucleotide sequence ID" value="NZ_AP027736.1"/>
</dbReference>
<dbReference type="InterPro" id="IPR010359">
    <property type="entry name" value="IrrE_HExxH"/>
</dbReference>
<proteinExistence type="inferred from homology"/>
<sequence length="354" mass="39032">MSAEPTYIVTTGDFISEWMEGEGINAAELARRLGVTRKHVSELLSGKAPLSHPLSLALERVTGVPARIWNQYESGYRSDLARGEETERLAAQYEQAKQFPLSYLRKWGYIKAPARNHADSVRELLGILGVATLDAFDDTWRQGSVAYRRSAVGRDHAPALATWLALAERHHDGLDGMPPFDRRGLELLLPSLRALTAAEPVAAIDEARARLLEVGVVLCFVPAVPGLGIHGATRWLNGRPIVQLSLLWKRDDQMWFTLFHEIGHVLLHGDKELYVNGDATQAEDEANAFASDLLIPPDVVDRLPRTRDTGAVLALADALGVAPSIVLGRAQRESKDYAWGHELHTKLEFALAHA</sequence>
<comment type="caution">
    <text evidence="3">The sequence shown here is derived from an EMBL/GenBank/DDBJ whole genome shotgun (WGS) entry which is preliminary data.</text>
</comment>
<dbReference type="Pfam" id="PF06114">
    <property type="entry name" value="Peptidase_M78"/>
    <property type="match status" value="1"/>
</dbReference>
<evidence type="ECO:0000313" key="4">
    <source>
        <dbReference type="Proteomes" id="UP001426770"/>
    </source>
</evidence>
<dbReference type="PROSITE" id="PS50943">
    <property type="entry name" value="HTH_CROC1"/>
    <property type="match status" value="1"/>
</dbReference>
<dbReference type="InterPro" id="IPR052345">
    <property type="entry name" value="Rad_response_metalloprotease"/>
</dbReference>
<feature type="domain" description="HTH cro/C1-type" evidence="2">
    <location>
        <begin position="15"/>
        <end position="69"/>
    </location>
</feature>
<dbReference type="PANTHER" id="PTHR43236:SF1">
    <property type="entry name" value="BLL7220 PROTEIN"/>
    <property type="match status" value="1"/>
</dbReference>
<evidence type="ECO:0000259" key="2">
    <source>
        <dbReference type="PROSITE" id="PS50943"/>
    </source>
</evidence>
<reference evidence="3 4" key="1">
    <citation type="submission" date="2024-02" db="EMBL/GenBank/DDBJ databases">
        <title>Lysinimicrobium sediminis NBRC 112286.</title>
        <authorList>
            <person name="Ichikawa N."/>
            <person name="Katano-Makiyama Y."/>
            <person name="Hidaka K."/>
        </authorList>
    </citation>
    <scope>NUCLEOTIDE SEQUENCE [LARGE SCALE GENOMIC DNA]</scope>
    <source>
        <strain evidence="3 4">NBRC 112286</strain>
    </source>
</reference>
<dbReference type="PANTHER" id="PTHR43236">
    <property type="entry name" value="ANTITOXIN HIGA1"/>
    <property type="match status" value="1"/>
</dbReference>
<dbReference type="Gene3D" id="1.10.260.40">
    <property type="entry name" value="lambda repressor-like DNA-binding domains"/>
    <property type="match status" value="1"/>
</dbReference>
<dbReference type="SMART" id="SM00530">
    <property type="entry name" value="HTH_XRE"/>
    <property type="match status" value="1"/>
</dbReference>
<dbReference type="SUPFAM" id="SSF47413">
    <property type="entry name" value="lambda repressor-like DNA-binding domains"/>
    <property type="match status" value="1"/>
</dbReference>
<dbReference type="InterPro" id="IPR001387">
    <property type="entry name" value="Cro/C1-type_HTH"/>
</dbReference>
<name>A0ABP9WDG2_9MICO</name>
<protein>
    <recommendedName>
        <fullName evidence="2">HTH cro/C1-type domain-containing protein</fullName>
    </recommendedName>
</protein>
<evidence type="ECO:0000313" key="3">
    <source>
        <dbReference type="EMBL" id="GAA5517867.1"/>
    </source>
</evidence>